<dbReference type="InterPro" id="IPR005181">
    <property type="entry name" value="SASA"/>
</dbReference>
<sequence>MAGSNLLDLPSIGQFPRAFAHALARHGATPRRVGVTLWGQSNMGDGGNSGPVMGRPGEPDALDERVFYLSAAGNVVPAKHPVHEIPAALAIGPGLALGKTVAQMLGGQTDVVLIPCAVGGTGFAAGDWTPGSGDEFNAAVTKINAFLALEGAYLFGFAGILGEADAAAGDAAIKAFLGNMEGFIDAVRGATYLNNDVLGGHDSKPFVMATVIEQAAGRNRINDRLRRLAATRDHYACVECTDLTDTPDSTHYAPAELRIIGSRMGAALFQAQGRQVAHPAALMPVPTPSIRIYANAATTAFADIQVEDNRNNGTPATLTNVTGSGAVGANGDDRGNCIFLNGVAAIDVNNFTLPSEGYTIAAWIAPTFTTTQNVIIVGVQNTATFNPGHEFRLLYDATSTNRYLSARTAGNAGTDGVTPLRADRWQHVAVVSVPLSGGGGGHHRLFLNGVYQGGRAQAATADRQVRIGAKVLDTSSTYIGFMDEVTFWEDALSPSQIRRHMLETAGADLPYPSI</sequence>
<dbReference type="Gene3D" id="3.40.50.1110">
    <property type="entry name" value="SGNH hydrolase"/>
    <property type="match status" value="1"/>
</dbReference>
<dbReference type="RefSeq" id="WP_145066086.1">
    <property type="nucleotide sequence ID" value="NZ_CP036287.1"/>
</dbReference>
<reference evidence="3 4" key="1">
    <citation type="submission" date="2019-02" db="EMBL/GenBank/DDBJ databases">
        <title>Deep-cultivation of Planctomycetes and their phenomic and genomic characterization uncovers novel biology.</title>
        <authorList>
            <person name="Wiegand S."/>
            <person name="Jogler M."/>
            <person name="Boedeker C."/>
            <person name="Pinto D."/>
            <person name="Vollmers J."/>
            <person name="Rivas-Marin E."/>
            <person name="Kohn T."/>
            <person name="Peeters S.H."/>
            <person name="Heuer A."/>
            <person name="Rast P."/>
            <person name="Oberbeckmann S."/>
            <person name="Bunk B."/>
            <person name="Jeske O."/>
            <person name="Meyerdierks A."/>
            <person name="Storesund J.E."/>
            <person name="Kallscheuer N."/>
            <person name="Luecker S."/>
            <person name="Lage O.M."/>
            <person name="Pohl T."/>
            <person name="Merkel B.J."/>
            <person name="Hornburger P."/>
            <person name="Mueller R.-W."/>
            <person name="Bruemmer F."/>
            <person name="Labrenz M."/>
            <person name="Spormann A.M."/>
            <person name="Op den Camp H."/>
            <person name="Overmann J."/>
            <person name="Amann R."/>
            <person name="Jetten M.S.M."/>
            <person name="Mascher T."/>
            <person name="Medema M.H."/>
            <person name="Devos D.P."/>
            <person name="Kaster A.-K."/>
            <person name="Ovreas L."/>
            <person name="Rohde M."/>
            <person name="Galperin M.Y."/>
            <person name="Jogler C."/>
        </authorList>
    </citation>
    <scope>NUCLEOTIDE SEQUENCE [LARGE SCALE GENOMIC DNA]</scope>
    <source>
        <strain evidence="3 4">Pla133</strain>
    </source>
</reference>
<keyword evidence="4" id="KW-1185">Reference proteome</keyword>
<dbReference type="Proteomes" id="UP000316921">
    <property type="component" value="Chromosome"/>
</dbReference>
<dbReference type="InterPro" id="IPR052940">
    <property type="entry name" value="Carb_Esterase_6"/>
</dbReference>
<dbReference type="SUPFAM" id="SSF49899">
    <property type="entry name" value="Concanavalin A-like lectins/glucanases"/>
    <property type="match status" value="1"/>
</dbReference>
<evidence type="ECO:0000259" key="2">
    <source>
        <dbReference type="Pfam" id="PF03629"/>
    </source>
</evidence>
<organism evidence="3 4">
    <name type="scientific">Engelhardtia mirabilis</name>
    <dbReference type="NCBI Taxonomy" id="2528011"/>
    <lineage>
        <taxon>Bacteria</taxon>
        <taxon>Pseudomonadati</taxon>
        <taxon>Planctomycetota</taxon>
        <taxon>Planctomycetia</taxon>
        <taxon>Planctomycetia incertae sedis</taxon>
        <taxon>Engelhardtia</taxon>
    </lineage>
</organism>
<dbReference type="AlphaFoldDB" id="A0A518BL57"/>
<evidence type="ECO:0000256" key="1">
    <source>
        <dbReference type="ARBA" id="ARBA00022801"/>
    </source>
</evidence>
<dbReference type="InterPro" id="IPR036514">
    <property type="entry name" value="SGNH_hydro_sf"/>
</dbReference>
<dbReference type="PANTHER" id="PTHR31988">
    <property type="entry name" value="ESTERASE, PUTATIVE (DUF303)-RELATED"/>
    <property type="match status" value="1"/>
</dbReference>
<dbReference type="EMBL" id="CP036287">
    <property type="protein sequence ID" value="QDU67706.1"/>
    <property type="molecule type" value="Genomic_DNA"/>
</dbReference>
<dbReference type="PANTHER" id="PTHR31988:SF19">
    <property type="entry name" value="9-O-ACETYL-N-ACETYLNEURAMINIC ACID DEACETYLASE-RELATED"/>
    <property type="match status" value="1"/>
</dbReference>
<dbReference type="GO" id="GO:0016788">
    <property type="term" value="F:hydrolase activity, acting on ester bonds"/>
    <property type="evidence" value="ECO:0007669"/>
    <property type="project" value="UniProtKB-ARBA"/>
</dbReference>
<proteinExistence type="predicted"/>
<gene>
    <name evidence="3" type="ORF">Pla133_27940</name>
</gene>
<dbReference type="Pfam" id="PF03629">
    <property type="entry name" value="SASA"/>
    <property type="match status" value="1"/>
</dbReference>
<evidence type="ECO:0000313" key="3">
    <source>
        <dbReference type="EMBL" id="QDU67706.1"/>
    </source>
</evidence>
<evidence type="ECO:0000313" key="4">
    <source>
        <dbReference type="Proteomes" id="UP000316921"/>
    </source>
</evidence>
<protein>
    <recommendedName>
        <fullName evidence="2">Sialate O-acetylesterase domain-containing protein</fullName>
    </recommendedName>
</protein>
<dbReference type="InterPro" id="IPR013320">
    <property type="entry name" value="ConA-like_dom_sf"/>
</dbReference>
<dbReference type="SUPFAM" id="SSF52266">
    <property type="entry name" value="SGNH hydrolase"/>
    <property type="match status" value="1"/>
</dbReference>
<dbReference type="KEGG" id="pbap:Pla133_27940"/>
<name>A0A518BL57_9BACT</name>
<dbReference type="Pfam" id="PF13385">
    <property type="entry name" value="Laminin_G_3"/>
    <property type="match status" value="1"/>
</dbReference>
<dbReference type="Gene3D" id="2.60.120.200">
    <property type="match status" value="1"/>
</dbReference>
<feature type="domain" description="Sialate O-acetylesterase" evidence="2">
    <location>
        <begin position="37"/>
        <end position="268"/>
    </location>
</feature>
<accession>A0A518BL57</accession>
<keyword evidence="1" id="KW-0378">Hydrolase</keyword>